<dbReference type="PATRIC" id="fig|1129794.4.peg.5328"/>
<dbReference type="NCBIfam" id="TIGR02595">
    <property type="entry name" value="PEP_CTERM"/>
    <property type="match status" value="1"/>
</dbReference>
<gene>
    <name evidence="2" type="ORF">C427_5344</name>
</gene>
<feature type="domain" description="Ice-binding protein C-terminal" evidence="1">
    <location>
        <begin position="171"/>
        <end position="191"/>
    </location>
</feature>
<dbReference type="HOGENOM" id="CLU_1401294_0_0_6"/>
<evidence type="ECO:0000259" key="1">
    <source>
        <dbReference type="Pfam" id="PF07589"/>
    </source>
</evidence>
<name>K6Z641_9ALTE</name>
<keyword evidence="3" id="KW-1185">Reference proteome</keyword>
<proteinExistence type="predicted"/>
<dbReference type="RefSeq" id="WP_007643703.1">
    <property type="nucleotide sequence ID" value="NC_020514.1"/>
</dbReference>
<dbReference type="AlphaFoldDB" id="K6Z641"/>
<evidence type="ECO:0000313" key="3">
    <source>
        <dbReference type="Proteomes" id="UP000011864"/>
    </source>
</evidence>
<evidence type="ECO:0000313" key="2">
    <source>
        <dbReference type="EMBL" id="AGH47441.1"/>
    </source>
</evidence>
<accession>K6Z641</accession>
<organism evidence="2 3">
    <name type="scientific">Paraglaciecola psychrophila 170</name>
    <dbReference type="NCBI Taxonomy" id="1129794"/>
    <lineage>
        <taxon>Bacteria</taxon>
        <taxon>Pseudomonadati</taxon>
        <taxon>Pseudomonadota</taxon>
        <taxon>Gammaproteobacteria</taxon>
        <taxon>Alteromonadales</taxon>
        <taxon>Alteromonadaceae</taxon>
        <taxon>Paraglaciecola</taxon>
    </lineage>
</organism>
<dbReference type="InterPro" id="IPR013424">
    <property type="entry name" value="Ice-binding_C"/>
</dbReference>
<protein>
    <recommendedName>
        <fullName evidence="1">Ice-binding protein C-terminal domain-containing protein</fullName>
    </recommendedName>
</protein>
<sequence>MSGRFFKVICAAVLSIGLIGQTNAGLITGLVQGQIYGDTLTTDLLWEYVGEFDLADAPDWLTNGNESHTPVNGLAAAVLAENYPELFGIQIAVAALGGTSNIDSTGNSVIVNHMAWYSRYANSLVTLAEDVTANNSGTTLFDDDGDVSAFVLDENIGAGTYVNYVFKAVEVPEPSTTAIFALALLGLGVRKLKR</sequence>
<dbReference type="KEGG" id="gps:C427_5344"/>
<dbReference type="OrthoDB" id="6227703at2"/>
<dbReference type="EMBL" id="CP003837">
    <property type="protein sequence ID" value="AGH47441.1"/>
    <property type="molecule type" value="Genomic_DNA"/>
</dbReference>
<dbReference type="STRING" id="1129794.C427_5344"/>
<dbReference type="Pfam" id="PF07589">
    <property type="entry name" value="PEP-CTERM"/>
    <property type="match status" value="1"/>
</dbReference>
<dbReference type="Proteomes" id="UP000011864">
    <property type="component" value="Chromosome"/>
</dbReference>
<reference evidence="2 3" key="1">
    <citation type="journal article" date="2013" name="Genome Announc.">
        <title>Complete Genome Sequence of Glaciecola psychrophila Strain 170T.</title>
        <authorList>
            <person name="Yin J."/>
            <person name="Chen J."/>
            <person name="Liu G."/>
            <person name="Yu Y."/>
            <person name="Song L."/>
            <person name="Wang X."/>
            <person name="Qu X."/>
        </authorList>
    </citation>
    <scope>NUCLEOTIDE SEQUENCE [LARGE SCALE GENOMIC DNA]</scope>
    <source>
        <strain evidence="2 3">170</strain>
    </source>
</reference>